<evidence type="ECO:0000313" key="2">
    <source>
        <dbReference type="Proteomes" id="UP000824249"/>
    </source>
</evidence>
<organism evidence="1 2">
    <name type="scientific">Candidatus Borkfalkia faecigallinarum</name>
    <dbReference type="NCBI Taxonomy" id="2838509"/>
    <lineage>
        <taxon>Bacteria</taxon>
        <taxon>Bacillati</taxon>
        <taxon>Bacillota</taxon>
        <taxon>Clostridia</taxon>
        <taxon>Christensenellales</taxon>
        <taxon>Christensenellaceae</taxon>
        <taxon>Candidatus Borkfalkia</taxon>
    </lineage>
</organism>
<reference evidence="1" key="2">
    <citation type="submission" date="2021-04" db="EMBL/GenBank/DDBJ databases">
        <authorList>
            <person name="Gilroy R."/>
        </authorList>
    </citation>
    <scope>NUCLEOTIDE SEQUENCE</scope>
    <source>
        <strain evidence="1">26628</strain>
    </source>
</reference>
<evidence type="ECO:0000313" key="1">
    <source>
        <dbReference type="EMBL" id="HIX47013.1"/>
    </source>
</evidence>
<dbReference type="Proteomes" id="UP000824249">
    <property type="component" value="Unassembled WGS sequence"/>
</dbReference>
<protein>
    <submittedName>
        <fullName evidence="1">Uncharacterized protein</fullName>
    </submittedName>
</protein>
<dbReference type="AlphaFoldDB" id="A0A9D1VUE0"/>
<reference evidence="1" key="1">
    <citation type="journal article" date="2021" name="PeerJ">
        <title>Extensive microbial diversity within the chicken gut microbiome revealed by metagenomics and culture.</title>
        <authorList>
            <person name="Gilroy R."/>
            <person name="Ravi A."/>
            <person name="Getino M."/>
            <person name="Pursley I."/>
            <person name="Horton D.L."/>
            <person name="Alikhan N.F."/>
            <person name="Baker D."/>
            <person name="Gharbi K."/>
            <person name="Hall N."/>
            <person name="Watson M."/>
            <person name="Adriaenssens E.M."/>
            <person name="Foster-Nyarko E."/>
            <person name="Jarju S."/>
            <person name="Secka A."/>
            <person name="Antonio M."/>
            <person name="Oren A."/>
            <person name="Chaudhuri R.R."/>
            <person name="La Ragione R."/>
            <person name="Hildebrand F."/>
            <person name="Pallen M.J."/>
        </authorList>
    </citation>
    <scope>NUCLEOTIDE SEQUENCE</scope>
    <source>
        <strain evidence="1">26628</strain>
    </source>
</reference>
<proteinExistence type="predicted"/>
<gene>
    <name evidence="1" type="ORF">H9737_04910</name>
</gene>
<sequence>MMRLNCGDIAPKTANYKVIDQNGKVIGSVHMQEGETLPPTQQSGCHYEVDRG</sequence>
<comment type="caution">
    <text evidence="1">The sequence shown here is derived from an EMBL/GenBank/DDBJ whole genome shotgun (WGS) entry which is preliminary data.</text>
</comment>
<dbReference type="EMBL" id="DXFD01000076">
    <property type="protein sequence ID" value="HIX47013.1"/>
    <property type="molecule type" value="Genomic_DNA"/>
</dbReference>
<accession>A0A9D1VUE0</accession>
<name>A0A9D1VUE0_9FIRM</name>